<dbReference type="OrthoDB" id="274683at2759"/>
<evidence type="ECO:0000313" key="7">
    <source>
        <dbReference type="Proteomes" id="UP000799766"/>
    </source>
</evidence>
<keyword evidence="2" id="KW-0689">Ribosomal protein</keyword>
<dbReference type="GO" id="GO:0006412">
    <property type="term" value="P:translation"/>
    <property type="evidence" value="ECO:0007669"/>
    <property type="project" value="InterPro"/>
</dbReference>
<evidence type="ECO:0000256" key="3">
    <source>
        <dbReference type="ARBA" id="ARBA00023274"/>
    </source>
</evidence>
<proteinExistence type="inferred from homology"/>
<dbReference type="FunFam" id="3.30.160.810:FF:000001">
    <property type="entry name" value="50S ribosomal protein L3"/>
    <property type="match status" value="1"/>
</dbReference>
<dbReference type="Gene3D" id="2.40.30.10">
    <property type="entry name" value="Translation factors"/>
    <property type="match status" value="1"/>
</dbReference>
<dbReference type="FunFam" id="2.40.30.10:FF:000004">
    <property type="entry name" value="50S ribosomal protein L3"/>
    <property type="match status" value="1"/>
</dbReference>
<dbReference type="NCBIfam" id="TIGR03625">
    <property type="entry name" value="L3_bact"/>
    <property type="match status" value="1"/>
</dbReference>
<evidence type="ECO:0000256" key="5">
    <source>
        <dbReference type="SAM" id="MobiDB-lite"/>
    </source>
</evidence>
<dbReference type="InterPro" id="IPR000597">
    <property type="entry name" value="Ribosomal_uL3"/>
</dbReference>
<organism evidence="6 7">
    <name type="scientific">Lineolata rhizophorae</name>
    <dbReference type="NCBI Taxonomy" id="578093"/>
    <lineage>
        <taxon>Eukaryota</taxon>
        <taxon>Fungi</taxon>
        <taxon>Dikarya</taxon>
        <taxon>Ascomycota</taxon>
        <taxon>Pezizomycotina</taxon>
        <taxon>Dothideomycetes</taxon>
        <taxon>Dothideomycetes incertae sedis</taxon>
        <taxon>Lineolatales</taxon>
        <taxon>Lineolataceae</taxon>
        <taxon>Lineolata</taxon>
    </lineage>
</organism>
<evidence type="ECO:0000256" key="1">
    <source>
        <dbReference type="ARBA" id="ARBA00006540"/>
    </source>
</evidence>
<protein>
    <recommendedName>
        <fullName evidence="4">Large ribosomal subunit protein uL3m</fullName>
    </recommendedName>
</protein>
<dbReference type="SUPFAM" id="SSF50447">
    <property type="entry name" value="Translation proteins"/>
    <property type="match status" value="1"/>
</dbReference>
<comment type="similarity">
    <text evidence="1">Belongs to the universal ribosomal protein uL3 family.</text>
</comment>
<feature type="region of interest" description="Disordered" evidence="5">
    <location>
        <begin position="133"/>
        <end position="154"/>
    </location>
</feature>
<name>A0A6A6PBF5_9PEZI</name>
<dbReference type="InterPro" id="IPR019927">
    <property type="entry name" value="Ribosomal_uL3_bac/org-type"/>
</dbReference>
<dbReference type="GO" id="GO:0003735">
    <property type="term" value="F:structural constituent of ribosome"/>
    <property type="evidence" value="ECO:0007669"/>
    <property type="project" value="InterPro"/>
</dbReference>
<dbReference type="Gene3D" id="3.30.160.810">
    <property type="match status" value="1"/>
</dbReference>
<dbReference type="PANTHER" id="PTHR11229">
    <property type="entry name" value="50S RIBOSOMAL PROTEIN L3"/>
    <property type="match status" value="1"/>
</dbReference>
<evidence type="ECO:0000313" key="6">
    <source>
        <dbReference type="EMBL" id="KAF2461248.1"/>
    </source>
</evidence>
<keyword evidence="7" id="KW-1185">Reference proteome</keyword>
<keyword evidence="3" id="KW-0687">Ribonucleoprotein</keyword>
<dbReference type="Pfam" id="PF00297">
    <property type="entry name" value="Ribosomal_L3"/>
    <property type="match status" value="1"/>
</dbReference>
<reference evidence="6" key="1">
    <citation type="journal article" date="2020" name="Stud. Mycol.">
        <title>101 Dothideomycetes genomes: a test case for predicting lifestyles and emergence of pathogens.</title>
        <authorList>
            <person name="Haridas S."/>
            <person name="Albert R."/>
            <person name="Binder M."/>
            <person name="Bloem J."/>
            <person name="Labutti K."/>
            <person name="Salamov A."/>
            <person name="Andreopoulos B."/>
            <person name="Baker S."/>
            <person name="Barry K."/>
            <person name="Bills G."/>
            <person name="Bluhm B."/>
            <person name="Cannon C."/>
            <person name="Castanera R."/>
            <person name="Culley D."/>
            <person name="Daum C."/>
            <person name="Ezra D."/>
            <person name="Gonzalez J."/>
            <person name="Henrissat B."/>
            <person name="Kuo A."/>
            <person name="Liang C."/>
            <person name="Lipzen A."/>
            <person name="Lutzoni F."/>
            <person name="Magnuson J."/>
            <person name="Mondo S."/>
            <person name="Nolan M."/>
            <person name="Ohm R."/>
            <person name="Pangilinan J."/>
            <person name="Park H.-J."/>
            <person name="Ramirez L."/>
            <person name="Alfaro M."/>
            <person name="Sun H."/>
            <person name="Tritt A."/>
            <person name="Yoshinaga Y."/>
            <person name="Zwiers L.-H."/>
            <person name="Turgeon B."/>
            <person name="Goodwin S."/>
            <person name="Spatafora J."/>
            <person name="Crous P."/>
            <person name="Grigoriev I."/>
        </authorList>
    </citation>
    <scope>NUCLEOTIDE SEQUENCE</scope>
    <source>
        <strain evidence="6">ATCC 16933</strain>
    </source>
</reference>
<dbReference type="Proteomes" id="UP000799766">
    <property type="component" value="Unassembled WGS sequence"/>
</dbReference>
<evidence type="ECO:0000256" key="2">
    <source>
        <dbReference type="ARBA" id="ARBA00022980"/>
    </source>
</evidence>
<dbReference type="InterPro" id="IPR009000">
    <property type="entry name" value="Transl_B-barrel_sf"/>
</dbReference>
<evidence type="ECO:0000256" key="4">
    <source>
        <dbReference type="ARBA" id="ARBA00035209"/>
    </source>
</evidence>
<dbReference type="PANTHER" id="PTHR11229:SF8">
    <property type="entry name" value="LARGE RIBOSOMAL SUBUNIT PROTEIN UL3M"/>
    <property type="match status" value="1"/>
</dbReference>
<dbReference type="GO" id="GO:0005762">
    <property type="term" value="C:mitochondrial large ribosomal subunit"/>
    <property type="evidence" value="ECO:0007669"/>
    <property type="project" value="TreeGrafter"/>
</dbReference>
<dbReference type="EMBL" id="MU001671">
    <property type="protein sequence ID" value="KAF2461248.1"/>
    <property type="molecule type" value="Genomic_DNA"/>
</dbReference>
<dbReference type="AlphaFoldDB" id="A0A6A6PBF5"/>
<accession>A0A6A6PBF5</accession>
<sequence length="229" mass="24761">MTSLFDPDTGKRIPCTVLQLDRVEVVGVKTRPRHGYWAVQVGTGWKRPHRETRPMLGHWAAQKVSPKERVVEFRVKDGEGLPSVGMHIGPSWFKVGQFVDARSNSRGMGFAGVMKRWGFGGQPASHGVSLTHRSLGSAGGSQGSGSRVLPGKKMAGRMGNKRITVQSLKVLRTDEEAGLVIVNGCLAGPKGCYVKIQDAVKKPWPDVAPVPYVEPPIKEPTDATADSTV</sequence>
<gene>
    <name evidence="6" type="ORF">BDY21DRAFT_331533</name>
</gene>